<dbReference type="Gene3D" id="3.20.20.140">
    <property type="entry name" value="Metal-dependent hydrolases"/>
    <property type="match status" value="1"/>
</dbReference>
<dbReference type="InterPro" id="IPR032466">
    <property type="entry name" value="Metal_Hydrolase"/>
</dbReference>
<dbReference type="AlphaFoldDB" id="A0A7Y9IA96"/>
<keyword evidence="4" id="KW-1185">Reference proteome</keyword>
<dbReference type="GO" id="GO:0016787">
    <property type="term" value="F:hydrolase activity"/>
    <property type="evidence" value="ECO:0007669"/>
    <property type="project" value="UniProtKB-KW"/>
</dbReference>
<comment type="similarity">
    <text evidence="1">Belongs to the metallo-dependent hydrolases superfamily.</text>
</comment>
<dbReference type="InterPro" id="IPR052350">
    <property type="entry name" value="Metallo-dep_Lactonases"/>
</dbReference>
<dbReference type="Pfam" id="PF04909">
    <property type="entry name" value="Amidohydro_2"/>
    <property type="match status" value="1"/>
</dbReference>
<dbReference type="SUPFAM" id="SSF51556">
    <property type="entry name" value="Metallo-dependent hydrolases"/>
    <property type="match status" value="1"/>
</dbReference>
<feature type="domain" description="Amidohydrolase-related" evidence="2">
    <location>
        <begin position="9"/>
        <end position="300"/>
    </location>
</feature>
<accession>A0A7Y9IA96</accession>
<dbReference type="EMBL" id="JACCBU010000001">
    <property type="protein sequence ID" value="NYE73092.1"/>
    <property type="molecule type" value="Genomic_DNA"/>
</dbReference>
<dbReference type="PANTHER" id="PTHR43569:SF1">
    <property type="entry name" value="BLL3371 PROTEIN"/>
    <property type="match status" value="1"/>
</dbReference>
<evidence type="ECO:0000256" key="1">
    <source>
        <dbReference type="ARBA" id="ARBA00038310"/>
    </source>
</evidence>
<sequence>MTRYTGVLVDAHHHFWEPAAGRQPWLRPEVRIPFRYGDYEAIKRDYLPPDLVRDAASAGLRLIGSVTMETEWDDDDPLGEVTHIEGVRERHGLPSAAIGRVQLDRPNAPGLIEAMAARPIVRGIRHKPGQTASPADHGPTLLSDPAWRAGYAELVRHGLDFELQTAWWHLDEAADLVRAFPDTAVTINHTALPADRSPAAIEGWAAALGRIAVLPQVWLKISGIGLPGRPWTVAANREIVERAVAAFGVPRIMFASNFPVDSLCGTYAEIMGGFAELTAGWSADEQYAAFAGNAIRRYRLTLPEDPDDAAAS</sequence>
<reference evidence="3 4" key="1">
    <citation type="submission" date="2020-07" db="EMBL/GenBank/DDBJ databases">
        <title>Sequencing the genomes of 1000 actinobacteria strains.</title>
        <authorList>
            <person name="Klenk H.-P."/>
        </authorList>
    </citation>
    <scope>NUCLEOTIDE SEQUENCE [LARGE SCALE GENOMIC DNA]</scope>
    <source>
        <strain evidence="3 4">DSM 22083</strain>
    </source>
</reference>
<dbReference type="InterPro" id="IPR006680">
    <property type="entry name" value="Amidohydro-rel"/>
</dbReference>
<proteinExistence type="inferred from homology"/>
<evidence type="ECO:0000259" key="2">
    <source>
        <dbReference type="Pfam" id="PF04909"/>
    </source>
</evidence>
<comment type="caution">
    <text evidence="3">The sequence shown here is derived from an EMBL/GenBank/DDBJ whole genome shotgun (WGS) entry which is preliminary data.</text>
</comment>
<dbReference type="PANTHER" id="PTHR43569">
    <property type="entry name" value="AMIDOHYDROLASE"/>
    <property type="match status" value="1"/>
</dbReference>
<protein>
    <submittedName>
        <fullName evidence="3">Putative TIM-barrel fold metal-dependent hydrolase</fullName>
    </submittedName>
</protein>
<evidence type="ECO:0000313" key="4">
    <source>
        <dbReference type="Proteomes" id="UP000569914"/>
    </source>
</evidence>
<gene>
    <name evidence="3" type="ORF">BKA15_004421</name>
</gene>
<evidence type="ECO:0000313" key="3">
    <source>
        <dbReference type="EMBL" id="NYE73092.1"/>
    </source>
</evidence>
<dbReference type="RefSeq" id="WP_179754338.1">
    <property type="nucleotide sequence ID" value="NZ_JACCBU010000001.1"/>
</dbReference>
<keyword evidence="3" id="KW-0378">Hydrolase</keyword>
<organism evidence="3 4">
    <name type="scientific">Microlunatus parietis</name>
    <dbReference type="NCBI Taxonomy" id="682979"/>
    <lineage>
        <taxon>Bacteria</taxon>
        <taxon>Bacillati</taxon>
        <taxon>Actinomycetota</taxon>
        <taxon>Actinomycetes</taxon>
        <taxon>Propionibacteriales</taxon>
        <taxon>Propionibacteriaceae</taxon>
        <taxon>Microlunatus</taxon>
    </lineage>
</organism>
<name>A0A7Y9IA96_9ACTN</name>
<dbReference type="Proteomes" id="UP000569914">
    <property type="component" value="Unassembled WGS sequence"/>
</dbReference>